<reference evidence="2" key="1">
    <citation type="submission" date="2017-03" db="EMBL/GenBank/DDBJ databases">
        <title>Phytopthora megakarya and P. palmivora, two closely related causual agents of cacao black pod achieved similar genome size and gene model numbers by different mechanisms.</title>
        <authorList>
            <person name="Ali S."/>
            <person name="Shao J."/>
            <person name="Larry D.J."/>
            <person name="Kronmiller B."/>
            <person name="Shen D."/>
            <person name="Strem M.D."/>
            <person name="Melnick R.L."/>
            <person name="Guiltinan M.J."/>
            <person name="Tyler B.M."/>
            <person name="Meinhardt L.W."/>
            <person name="Bailey B.A."/>
        </authorList>
    </citation>
    <scope>NUCLEOTIDE SEQUENCE [LARGE SCALE GENOMIC DNA]</scope>
    <source>
        <strain evidence="2">zdho120</strain>
    </source>
</reference>
<evidence type="ECO:0000313" key="2">
    <source>
        <dbReference type="Proteomes" id="UP000198211"/>
    </source>
</evidence>
<protein>
    <submittedName>
        <fullName evidence="1">Retrovirus-related Pol Polyprotein from transposon TNT 1-94</fullName>
    </submittedName>
</protein>
<dbReference type="AlphaFoldDB" id="A0A225WFW2"/>
<comment type="caution">
    <text evidence="1">The sequence shown here is derived from an EMBL/GenBank/DDBJ whole genome shotgun (WGS) entry which is preliminary data.</text>
</comment>
<name>A0A225WFW2_9STRA</name>
<sequence>MKRMSFKKVTTTRAKKPDQKLMSDIPEENGLVGRMHGIVLGRSEAFTFAVEGVNVRPSSALAGAIPYSPCFVKRPDLSTLRTWGCLAFYFIEKVLRKRSWRIQVNPVCFWVIQTDQLASKYWI</sequence>
<dbReference type="Proteomes" id="UP000198211">
    <property type="component" value="Unassembled WGS sequence"/>
</dbReference>
<proteinExistence type="predicted"/>
<gene>
    <name evidence="1" type="ORF">PHMEG_00010261</name>
</gene>
<dbReference type="EMBL" id="NBNE01001012">
    <property type="protein sequence ID" value="OWZ16009.1"/>
    <property type="molecule type" value="Genomic_DNA"/>
</dbReference>
<keyword evidence="2" id="KW-1185">Reference proteome</keyword>
<dbReference type="OrthoDB" id="120229at2759"/>
<accession>A0A225WFW2</accession>
<evidence type="ECO:0000313" key="1">
    <source>
        <dbReference type="EMBL" id="OWZ16009.1"/>
    </source>
</evidence>
<organism evidence="1 2">
    <name type="scientific">Phytophthora megakarya</name>
    <dbReference type="NCBI Taxonomy" id="4795"/>
    <lineage>
        <taxon>Eukaryota</taxon>
        <taxon>Sar</taxon>
        <taxon>Stramenopiles</taxon>
        <taxon>Oomycota</taxon>
        <taxon>Peronosporomycetes</taxon>
        <taxon>Peronosporales</taxon>
        <taxon>Peronosporaceae</taxon>
        <taxon>Phytophthora</taxon>
    </lineage>
</organism>